<protein>
    <submittedName>
        <fullName evidence="3">YybH family protein</fullName>
    </submittedName>
</protein>
<accession>A0ABW2DRT8</accession>
<comment type="caution">
    <text evidence="3">The sequence shown here is derived from an EMBL/GenBank/DDBJ whole genome shotgun (WGS) entry which is preliminary data.</text>
</comment>
<feature type="domain" description="DUF4440" evidence="2">
    <location>
        <begin position="31"/>
        <end position="142"/>
    </location>
</feature>
<name>A0ABW2DRT8_9BACT</name>
<evidence type="ECO:0000256" key="1">
    <source>
        <dbReference type="SAM" id="SignalP"/>
    </source>
</evidence>
<evidence type="ECO:0000313" key="3">
    <source>
        <dbReference type="EMBL" id="MFC6999113.1"/>
    </source>
</evidence>
<keyword evidence="4" id="KW-1185">Reference proteome</keyword>
<dbReference type="Proteomes" id="UP001596405">
    <property type="component" value="Unassembled WGS sequence"/>
</dbReference>
<dbReference type="Gene3D" id="3.10.450.50">
    <property type="match status" value="1"/>
</dbReference>
<dbReference type="SUPFAM" id="SSF54427">
    <property type="entry name" value="NTF2-like"/>
    <property type="match status" value="1"/>
</dbReference>
<dbReference type="InterPro" id="IPR027843">
    <property type="entry name" value="DUF4440"/>
</dbReference>
<evidence type="ECO:0000259" key="2">
    <source>
        <dbReference type="Pfam" id="PF14534"/>
    </source>
</evidence>
<organism evidence="3 4">
    <name type="scientific">Rufibacter roseus</name>
    <dbReference type="NCBI Taxonomy" id="1567108"/>
    <lineage>
        <taxon>Bacteria</taxon>
        <taxon>Pseudomonadati</taxon>
        <taxon>Bacteroidota</taxon>
        <taxon>Cytophagia</taxon>
        <taxon>Cytophagales</taxon>
        <taxon>Hymenobacteraceae</taxon>
        <taxon>Rufibacter</taxon>
    </lineage>
</organism>
<dbReference type="EMBL" id="JBHSYQ010000015">
    <property type="protein sequence ID" value="MFC6999113.1"/>
    <property type="molecule type" value="Genomic_DNA"/>
</dbReference>
<reference evidence="4" key="1">
    <citation type="journal article" date="2019" name="Int. J. Syst. Evol. Microbiol.">
        <title>The Global Catalogue of Microorganisms (GCM) 10K type strain sequencing project: providing services to taxonomists for standard genome sequencing and annotation.</title>
        <authorList>
            <consortium name="The Broad Institute Genomics Platform"/>
            <consortium name="The Broad Institute Genome Sequencing Center for Infectious Disease"/>
            <person name="Wu L."/>
            <person name="Ma J."/>
        </authorList>
    </citation>
    <scope>NUCLEOTIDE SEQUENCE [LARGE SCALE GENOMIC DNA]</scope>
    <source>
        <strain evidence="4">CGMCC 4.7393</strain>
    </source>
</reference>
<evidence type="ECO:0000313" key="4">
    <source>
        <dbReference type="Proteomes" id="UP001596405"/>
    </source>
</evidence>
<dbReference type="Pfam" id="PF14534">
    <property type="entry name" value="DUF4440"/>
    <property type="match status" value="1"/>
</dbReference>
<gene>
    <name evidence="3" type="ORF">ACFQHR_15870</name>
</gene>
<dbReference type="PROSITE" id="PS51257">
    <property type="entry name" value="PROKAR_LIPOPROTEIN"/>
    <property type="match status" value="1"/>
</dbReference>
<keyword evidence="1" id="KW-0732">Signal</keyword>
<feature type="chain" id="PRO_5045496893" evidence="1">
    <location>
        <begin position="21"/>
        <end position="156"/>
    </location>
</feature>
<feature type="signal peptide" evidence="1">
    <location>
        <begin position="1"/>
        <end position="20"/>
    </location>
</feature>
<proteinExistence type="predicted"/>
<dbReference type="InterPro" id="IPR032710">
    <property type="entry name" value="NTF2-like_dom_sf"/>
</dbReference>
<dbReference type="RefSeq" id="WP_066616785.1">
    <property type="nucleotide sequence ID" value="NZ_JBHSYQ010000015.1"/>
</dbReference>
<sequence>MRYFAFICVMASLAFTSCSKTETAGTEGVNVQQLSQEFISAWNSRNTTKLDTMFAEDAHFLQGEVHYSGRSEVSQKWVRETMGTIEDLRTYSVNSGVSDGIAYDGGTYRVDVLPESNELPRGEGEGNYVLIWKKNDKGAWKITYAQLEGLPVKAKN</sequence>